<comment type="caution">
    <text evidence="9">The sequence shown here is derived from an EMBL/GenBank/DDBJ whole genome shotgun (WGS) entry which is preliminary data.</text>
</comment>
<evidence type="ECO:0000256" key="7">
    <source>
        <dbReference type="RuleBase" id="RU363032"/>
    </source>
</evidence>
<dbReference type="InterPro" id="IPR000515">
    <property type="entry name" value="MetI-like"/>
</dbReference>
<keyword evidence="3" id="KW-1003">Cell membrane</keyword>
<feature type="transmembrane region" description="Helical" evidence="7">
    <location>
        <begin position="140"/>
        <end position="160"/>
    </location>
</feature>
<sequence length="283" mass="30927">MVNRRTWLTSIPVMAVMIAAAAYFLLPVLWVLFSATKSPGDLFGTFGLWFSDSPQLFENLGRLFTQDDNAYGGWLVNSLVYAGVGALFATLMATGAGYAMAKYEFKGREALFSIVLGGVLVPATVIALPLYFLLNGVSLTGTYWSVLLPGMVSPFGVYLARIYAKDSVPDEVIEAARIDGAGDLRIFYTMATRMMTPAIVTIFLFQFVAIWNNYLLPLVMLNDSKTFPVTLGLTLWNSQTQRDPMFYTLVVTGAAVSAILLIIVMVSLQRFWKAGLTAGATKG</sequence>
<evidence type="ECO:0000256" key="5">
    <source>
        <dbReference type="ARBA" id="ARBA00022989"/>
    </source>
</evidence>
<feature type="transmembrane region" description="Helical" evidence="7">
    <location>
        <begin position="12"/>
        <end position="33"/>
    </location>
</feature>
<keyword evidence="5 7" id="KW-1133">Transmembrane helix</keyword>
<evidence type="ECO:0000313" key="9">
    <source>
        <dbReference type="EMBL" id="MET4583307.1"/>
    </source>
</evidence>
<evidence type="ECO:0000256" key="2">
    <source>
        <dbReference type="ARBA" id="ARBA00022448"/>
    </source>
</evidence>
<evidence type="ECO:0000256" key="3">
    <source>
        <dbReference type="ARBA" id="ARBA00022475"/>
    </source>
</evidence>
<feature type="domain" description="ABC transmembrane type-1" evidence="8">
    <location>
        <begin position="75"/>
        <end position="267"/>
    </location>
</feature>
<feature type="transmembrane region" description="Helical" evidence="7">
    <location>
        <begin position="245"/>
        <end position="268"/>
    </location>
</feature>
<evidence type="ECO:0000259" key="8">
    <source>
        <dbReference type="PROSITE" id="PS50928"/>
    </source>
</evidence>
<keyword evidence="4 7" id="KW-0812">Transmembrane</keyword>
<keyword evidence="10" id="KW-1185">Reference proteome</keyword>
<keyword evidence="6 7" id="KW-0472">Membrane</keyword>
<dbReference type="InterPro" id="IPR035906">
    <property type="entry name" value="MetI-like_sf"/>
</dbReference>
<dbReference type="Pfam" id="PF00528">
    <property type="entry name" value="BPD_transp_1"/>
    <property type="match status" value="1"/>
</dbReference>
<feature type="transmembrane region" description="Helical" evidence="7">
    <location>
        <begin position="194"/>
        <end position="214"/>
    </location>
</feature>
<feature type="transmembrane region" description="Helical" evidence="7">
    <location>
        <begin position="79"/>
        <end position="99"/>
    </location>
</feature>
<evidence type="ECO:0000256" key="6">
    <source>
        <dbReference type="ARBA" id="ARBA00023136"/>
    </source>
</evidence>
<evidence type="ECO:0000256" key="1">
    <source>
        <dbReference type="ARBA" id="ARBA00004651"/>
    </source>
</evidence>
<protein>
    <submittedName>
        <fullName evidence="9">Multiple sugar transport system permease protein</fullName>
    </submittedName>
</protein>
<gene>
    <name evidence="9" type="ORF">ABIE21_002826</name>
</gene>
<organism evidence="9 10">
    <name type="scientific">Conyzicola nivalis</name>
    <dbReference type="NCBI Taxonomy" id="1477021"/>
    <lineage>
        <taxon>Bacteria</taxon>
        <taxon>Bacillati</taxon>
        <taxon>Actinomycetota</taxon>
        <taxon>Actinomycetes</taxon>
        <taxon>Micrococcales</taxon>
        <taxon>Microbacteriaceae</taxon>
        <taxon>Conyzicola</taxon>
    </lineage>
</organism>
<evidence type="ECO:0000256" key="4">
    <source>
        <dbReference type="ARBA" id="ARBA00022692"/>
    </source>
</evidence>
<feature type="transmembrane region" description="Helical" evidence="7">
    <location>
        <begin position="111"/>
        <end position="134"/>
    </location>
</feature>
<keyword evidence="9" id="KW-0762">Sugar transport</keyword>
<dbReference type="PROSITE" id="PS50928">
    <property type="entry name" value="ABC_TM1"/>
    <property type="match status" value="1"/>
</dbReference>
<dbReference type="Gene3D" id="1.10.3720.10">
    <property type="entry name" value="MetI-like"/>
    <property type="match status" value="1"/>
</dbReference>
<comment type="similarity">
    <text evidence="7">Belongs to the binding-protein-dependent transport system permease family.</text>
</comment>
<name>A0ABV2QQG6_9MICO</name>
<dbReference type="CDD" id="cd06261">
    <property type="entry name" value="TM_PBP2"/>
    <property type="match status" value="1"/>
</dbReference>
<reference evidence="9 10" key="1">
    <citation type="submission" date="2024-06" db="EMBL/GenBank/DDBJ databases">
        <title>Sorghum-associated microbial communities from plants grown in Nebraska, USA.</title>
        <authorList>
            <person name="Schachtman D."/>
        </authorList>
    </citation>
    <scope>NUCLEOTIDE SEQUENCE [LARGE SCALE GENOMIC DNA]</scope>
    <source>
        <strain evidence="9 10">2857</strain>
    </source>
</reference>
<dbReference type="PANTHER" id="PTHR43744:SF12">
    <property type="entry name" value="ABC TRANSPORTER PERMEASE PROTEIN MG189-RELATED"/>
    <property type="match status" value="1"/>
</dbReference>
<dbReference type="PANTHER" id="PTHR43744">
    <property type="entry name" value="ABC TRANSPORTER PERMEASE PROTEIN MG189-RELATED-RELATED"/>
    <property type="match status" value="1"/>
</dbReference>
<dbReference type="EMBL" id="JBEPSJ010000003">
    <property type="protein sequence ID" value="MET4583307.1"/>
    <property type="molecule type" value="Genomic_DNA"/>
</dbReference>
<comment type="subcellular location">
    <subcellularLocation>
        <location evidence="1 7">Cell membrane</location>
        <topology evidence="1 7">Multi-pass membrane protein</topology>
    </subcellularLocation>
</comment>
<proteinExistence type="inferred from homology"/>
<accession>A0ABV2QQG6</accession>
<dbReference type="Proteomes" id="UP001549257">
    <property type="component" value="Unassembled WGS sequence"/>
</dbReference>
<dbReference type="RefSeq" id="WP_354025466.1">
    <property type="nucleotide sequence ID" value="NZ_JBEPSJ010000003.1"/>
</dbReference>
<dbReference type="SUPFAM" id="SSF161098">
    <property type="entry name" value="MetI-like"/>
    <property type="match status" value="1"/>
</dbReference>
<evidence type="ECO:0000313" key="10">
    <source>
        <dbReference type="Proteomes" id="UP001549257"/>
    </source>
</evidence>
<keyword evidence="2 7" id="KW-0813">Transport</keyword>